<evidence type="ECO:0000313" key="4">
    <source>
        <dbReference type="Proteomes" id="UP000634476"/>
    </source>
</evidence>
<dbReference type="AlphaFoldDB" id="A0A8J3WWS7"/>
<sequence length="72" mass="7162">MSAGVNRNVTRLVISIVSAVALSGVAGAGVAVAQAADSQPVLQYGDDTQPNSVPTPTPTPSPTQFGTPWGQG</sequence>
<dbReference type="EMBL" id="BOOK01000030">
    <property type="protein sequence ID" value="GII02167.1"/>
    <property type="molecule type" value="Genomic_DNA"/>
</dbReference>
<keyword evidence="4" id="KW-1185">Reference proteome</keyword>
<feature type="region of interest" description="Disordered" evidence="1">
    <location>
        <begin position="41"/>
        <end position="72"/>
    </location>
</feature>
<evidence type="ECO:0000313" key="3">
    <source>
        <dbReference type="EMBL" id="GII02167.1"/>
    </source>
</evidence>
<evidence type="ECO:0000256" key="1">
    <source>
        <dbReference type="SAM" id="MobiDB-lite"/>
    </source>
</evidence>
<feature type="signal peptide" evidence="2">
    <location>
        <begin position="1"/>
        <end position="28"/>
    </location>
</feature>
<accession>A0A8J3WWS7</accession>
<feature type="chain" id="PRO_5038799412" evidence="2">
    <location>
        <begin position="29"/>
        <end position="72"/>
    </location>
</feature>
<feature type="compositionally biased region" description="Low complexity" evidence="1">
    <location>
        <begin position="62"/>
        <end position="72"/>
    </location>
</feature>
<keyword evidence="2" id="KW-0732">Signal</keyword>
<reference evidence="3" key="1">
    <citation type="submission" date="2021-01" db="EMBL/GenBank/DDBJ databases">
        <title>Whole genome shotgun sequence of Planobispora takensis NBRC 109077.</title>
        <authorList>
            <person name="Komaki H."/>
            <person name="Tamura T."/>
        </authorList>
    </citation>
    <scope>NUCLEOTIDE SEQUENCE</scope>
    <source>
        <strain evidence="3">NBRC 109077</strain>
    </source>
</reference>
<proteinExistence type="predicted"/>
<gene>
    <name evidence="3" type="ORF">Pta02_41750</name>
</gene>
<protein>
    <submittedName>
        <fullName evidence="3">Uncharacterized protein</fullName>
    </submittedName>
</protein>
<dbReference type="Proteomes" id="UP000634476">
    <property type="component" value="Unassembled WGS sequence"/>
</dbReference>
<comment type="caution">
    <text evidence="3">The sequence shown here is derived from an EMBL/GenBank/DDBJ whole genome shotgun (WGS) entry which is preliminary data.</text>
</comment>
<evidence type="ECO:0000256" key="2">
    <source>
        <dbReference type="SAM" id="SignalP"/>
    </source>
</evidence>
<organism evidence="3 4">
    <name type="scientific">Planobispora takensis</name>
    <dbReference type="NCBI Taxonomy" id="1367882"/>
    <lineage>
        <taxon>Bacteria</taxon>
        <taxon>Bacillati</taxon>
        <taxon>Actinomycetota</taxon>
        <taxon>Actinomycetes</taxon>
        <taxon>Streptosporangiales</taxon>
        <taxon>Streptosporangiaceae</taxon>
        <taxon>Planobispora</taxon>
    </lineage>
</organism>
<name>A0A8J3WWS7_9ACTN</name>